<comment type="catalytic activity">
    <reaction evidence="15">
        <text>L-tyrosyl-[protein] + ATP = O-phospho-L-tyrosyl-[protein] + ADP + H(+)</text>
        <dbReference type="Rhea" id="RHEA:10596"/>
        <dbReference type="Rhea" id="RHEA-COMP:10136"/>
        <dbReference type="Rhea" id="RHEA-COMP:20101"/>
        <dbReference type="ChEBI" id="CHEBI:15378"/>
        <dbReference type="ChEBI" id="CHEBI:30616"/>
        <dbReference type="ChEBI" id="CHEBI:46858"/>
        <dbReference type="ChEBI" id="CHEBI:61978"/>
        <dbReference type="ChEBI" id="CHEBI:456216"/>
        <dbReference type="EC" id="2.7.10.2"/>
    </reaction>
</comment>
<evidence type="ECO:0000256" key="17">
    <source>
        <dbReference type="SAM" id="Phobius"/>
    </source>
</evidence>
<evidence type="ECO:0000256" key="8">
    <source>
        <dbReference type="ARBA" id="ARBA00022692"/>
    </source>
</evidence>
<evidence type="ECO:0000313" key="21">
    <source>
        <dbReference type="Proteomes" id="UP000199582"/>
    </source>
</evidence>
<evidence type="ECO:0000256" key="12">
    <source>
        <dbReference type="ARBA" id="ARBA00022989"/>
    </source>
</evidence>
<evidence type="ECO:0000313" key="20">
    <source>
        <dbReference type="EMBL" id="SEK87573.1"/>
    </source>
</evidence>
<dbReference type="InterPro" id="IPR050445">
    <property type="entry name" value="Bact_polysacc_biosynth/exp"/>
</dbReference>
<dbReference type="Gene3D" id="3.40.50.300">
    <property type="entry name" value="P-loop containing nucleotide triphosphate hydrolases"/>
    <property type="match status" value="1"/>
</dbReference>
<comment type="similarity">
    <text evidence="2">Belongs to the CpsD/CapB family.</text>
</comment>
<dbReference type="EMBL" id="FOAG01000002">
    <property type="protein sequence ID" value="SEK87573.1"/>
    <property type="molecule type" value="Genomic_DNA"/>
</dbReference>
<keyword evidence="7" id="KW-0808">Transferase</keyword>
<dbReference type="InterPro" id="IPR003856">
    <property type="entry name" value="LPS_length_determ_N"/>
</dbReference>
<evidence type="ECO:0000256" key="11">
    <source>
        <dbReference type="ARBA" id="ARBA00022840"/>
    </source>
</evidence>
<comment type="subcellular location">
    <subcellularLocation>
        <location evidence="1">Cell inner membrane</location>
        <topology evidence="1">Multi-pass membrane protein</topology>
    </subcellularLocation>
</comment>
<keyword evidence="9" id="KW-0547">Nucleotide-binding</keyword>
<dbReference type="PANTHER" id="PTHR32309">
    <property type="entry name" value="TYROSINE-PROTEIN KINASE"/>
    <property type="match status" value="1"/>
</dbReference>
<dbReference type="InterPro" id="IPR025669">
    <property type="entry name" value="AAA_dom"/>
</dbReference>
<keyword evidence="21" id="KW-1185">Reference proteome</keyword>
<feature type="transmembrane region" description="Helical" evidence="17">
    <location>
        <begin position="316"/>
        <end position="337"/>
    </location>
</feature>
<evidence type="ECO:0000256" key="3">
    <source>
        <dbReference type="ARBA" id="ARBA00008883"/>
    </source>
</evidence>
<keyword evidence="14" id="KW-0829">Tyrosine-protein kinase</keyword>
<gene>
    <name evidence="20" type="ORF">SAMN05443999_102448</name>
</gene>
<evidence type="ECO:0000256" key="16">
    <source>
        <dbReference type="SAM" id="Coils"/>
    </source>
</evidence>
<feature type="domain" description="AAA" evidence="19">
    <location>
        <begin position="434"/>
        <end position="567"/>
    </location>
</feature>
<dbReference type="AlphaFoldDB" id="A0A1H7KL32"/>
<evidence type="ECO:0000256" key="10">
    <source>
        <dbReference type="ARBA" id="ARBA00022777"/>
    </source>
</evidence>
<sequence>MLNDIGMNIRDAHFGPDALKRSPGQDRTTLGDLLAAARRQRWPLILCTALGLGLGLVKHITTPPLYYSSATVLVDVRMGESGGEITPSTPFFRNDTSLLNEIQVLRSLRLAEEVTRRLSLHETPVFLHPPESLARSTLSAAMDVVRGLIGADILEPPPISGNPEEVAIKSAAIILQRDVGIERIGQSFTIDISYVGPVPELATAIVNTYAEAYLADHLTANMEVTARMAEWMQARIDELQRESEAIKARSEVLRAQTPPDTEALKALAQRAANLETLQQTLASRYERVTIEGSYPVTNGRILSEAAVPKTPAFPKLWQSAAIATILGFMAGFVFAILREIRERGFRVGEDVWVDTGKPFLGYMPIFDTAALSRHSARGASKGGTSSGDTDTDSVVQSSALSLFMSLLDSDSLLADTLRNVQSTVTLAATGGSAQVIGVSSTLAGEGKTTLAANYANLVARSGARTLLVDLDLHRSSLSQMLQCNHGADLMRILDGTATLDEALKTLSVSGLDFLPCVPDHNTRRSGDALLRHTMTALIESLRQRYDFVVLDLPPLGTIADTKIMLARLDHIILQCAWGKTPRNLVRDYLRMEPDVAQKVLGIVLNKVEMRRLYKFARPGGWETYLEERYG</sequence>
<dbReference type="Pfam" id="PF13614">
    <property type="entry name" value="AAA_31"/>
    <property type="match status" value="1"/>
</dbReference>
<dbReference type="Proteomes" id="UP000199582">
    <property type="component" value="Unassembled WGS sequence"/>
</dbReference>
<evidence type="ECO:0000256" key="5">
    <source>
        <dbReference type="ARBA" id="ARBA00022475"/>
    </source>
</evidence>
<evidence type="ECO:0000256" key="4">
    <source>
        <dbReference type="ARBA" id="ARBA00011903"/>
    </source>
</evidence>
<feature type="domain" description="Polysaccharide chain length determinant N-terminal" evidence="18">
    <location>
        <begin position="29"/>
        <end position="117"/>
    </location>
</feature>
<keyword evidence="16" id="KW-0175">Coiled coil</keyword>
<keyword evidence="10" id="KW-0418">Kinase</keyword>
<name>A0A1H7KL32_9RHOB</name>
<organism evidence="20 21">
    <name type="scientific">Roseovarius azorensis</name>
    <dbReference type="NCBI Taxonomy" id="1287727"/>
    <lineage>
        <taxon>Bacteria</taxon>
        <taxon>Pseudomonadati</taxon>
        <taxon>Pseudomonadota</taxon>
        <taxon>Alphaproteobacteria</taxon>
        <taxon>Rhodobacterales</taxon>
        <taxon>Roseobacteraceae</taxon>
        <taxon>Roseovarius</taxon>
    </lineage>
</organism>
<evidence type="ECO:0000256" key="7">
    <source>
        <dbReference type="ARBA" id="ARBA00022679"/>
    </source>
</evidence>
<keyword evidence="13 17" id="KW-0472">Membrane</keyword>
<accession>A0A1H7KL32</accession>
<dbReference type="Pfam" id="PF02706">
    <property type="entry name" value="Wzz"/>
    <property type="match status" value="1"/>
</dbReference>
<feature type="coiled-coil region" evidence="16">
    <location>
        <begin position="229"/>
        <end position="256"/>
    </location>
</feature>
<keyword evidence="5" id="KW-1003">Cell membrane</keyword>
<dbReference type="InterPro" id="IPR027417">
    <property type="entry name" value="P-loop_NTPase"/>
</dbReference>
<keyword evidence="8 17" id="KW-0812">Transmembrane</keyword>
<dbReference type="EC" id="2.7.10.2" evidence="4"/>
<keyword evidence="6" id="KW-0997">Cell inner membrane</keyword>
<evidence type="ECO:0000259" key="18">
    <source>
        <dbReference type="Pfam" id="PF02706"/>
    </source>
</evidence>
<keyword evidence="11" id="KW-0067">ATP-binding</keyword>
<evidence type="ECO:0000256" key="6">
    <source>
        <dbReference type="ARBA" id="ARBA00022519"/>
    </source>
</evidence>
<protein>
    <recommendedName>
        <fullName evidence="4">non-specific protein-tyrosine kinase</fullName>
        <ecNumber evidence="4">2.7.10.2</ecNumber>
    </recommendedName>
</protein>
<evidence type="ECO:0000256" key="14">
    <source>
        <dbReference type="ARBA" id="ARBA00023137"/>
    </source>
</evidence>
<dbReference type="SUPFAM" id="SSF52540">
    <property type="entry name" value="P-loop containing nucleoside triphosphate hydrolases"/>
    <property type="match status" value="1"/>
</dbReference>
<dbReference type="InterPro" id="IPR005702">
    <property type="entry name" value="Wzc-like_C"/>
</dbReference>
<evidence type="ECO:0000256" key="2">
    <source>
        <dbReference type="ARBA" id="ARBA00007316"/>
    </source>
</evidence>
<dbReference type="GO" id="GO:0005886">
    <property type="term" value="C:plasma membrane"/>
    <property type="evidence" value="ECO:0007669"/>
    <property type="project" value="UniProtKB-SubCell"/>
</dbReference>
<evidence type="ECO:0000256" key="1">
    <source>
        <dbReference type="ARBA" id="ARBA00004429"/>
    </source>
</evidence>
<dbReference type="STRING" id="1287727.SAMN05443999_102448"/>
<reference evidence="20 21" key="1">
    <citation type="submission" date="2016-10" db="EMBL/GenBank/DDBJ databases">
        <authorList>
            <person name="de Groot N.N."/>
        </authorList>
    </citation>
    <scope>NUCLEOTIDE SEQUENCE [LARGE SCALE GENOMIC DNA]</scope>
    <source>
        <strain evidence="20 21">DSM 100674</strain>
    </source>
</reference>
<proteinExistence type="inferred from homology"/>
<evidence type="ECO:0000256" key="9">
    <source>
        <dbReference type="ARBA" id="ARBA00022741"/>
    </source>
</evidence>
<comment type="similarity">
    <text evidence="3">Belongs to the etk/wzc family.</text>
</comment>
<dbReference type="GO" id="GO:0004713">
    <property type="term" value="F:protein tyrosine kinase activity"/>
    <property type="evidence" value="ECO:0007669"/>
    <property type="project" value="TreeGrafter"/>
</dbReference>
<evidence type="ECO:0000256" key="13">
    <source>
        <dbReference type="ARBA" id="ARBA00023136"/>
    </source>
</evidence>
<dbReference type="RefSeq" id="WP_175544698.1">
    <property type="nucleotide sequence ID" value="NZ_FOAG01000002.1"/>
</dbReference>
<dbReference type="PANTHER" id="PTHR32309:SF13">
    <property type="entry name" value="FERRIC ENTEROBACTIN TRANSPORT PROTEIN FEPE"/>
    <property type="match status" value="1"/>
</dbReference>
<keyword evidence="12 17" id="KW-1133">Transmembrane helix</keyword>
<evidence type="ECO:0000256" key="15">
    <source>
        <dbReference type="ARBA" id="ARBA00051245"/>
    </source>
</evidence>
<dbReference type="CDD" id="cd05387">
    <property type="entry name" value="BY-kinase"/>
    <property type="match status" value="1"/>
</dbReference>
<evidence type="ECO:0000259" key="19">
    <source>
        <dbReference type="Pfam" id="PF13614"/>
    </source>
</evidence>